<dbReference type="InterPro" id="IPR016639">
    <property type="entry name" value="GST_Omega/GSH"/>
</dbReference>
<feature type="site" description="Lowers pKa of active site Cys" evidence="3">
    <location>
        <position position="289"/>
    </location>
</feature>
<dbReference type="GO" id="GO:0004364">
    <property type="term" value="F:glutathione transferase activity"/>
    <property type="evidence" value="ECO:0007669"/>
    <property type="project" value="InterPro"/>
</dbReference>
<name>A0A1N6GPT1_9BURK</name>
<dbReference type="InterPro" id="IPR010987">
    <property type="entry name" value="Glutathione-S-Trfase_C-like"/>
</dbReference>
<feature type="binding site" evidence="2">
    <location>
        <begin position="122"/>
        <end position="125"/>
    </location>
    <ligand>
        <name>glutathione</name>
        <dbReference type="ChEBI" id="CHEBI:57925"/>
    </ligand>
</feature>
<feature type="binding site" evidence="2">
    <location>
        <position position="88"/>
    </location>
    <ligand>
        <name>glutathione</name>
        <dbReference type="ChEBI" id="CHEBI:57925"/>
    </ligand>
</feature>
<dbReference type="AlphaFoldDB" id="A0A1N6GPT1"/>
<feature type="active site" description="Nucleophile" evidence="1">
    <location>
        <position position="54"/>
    </location>
</feature>
<dbReference type="InterPro" id="IPR004045">
    <property type="entry name" value="Glutathione_S-Trfase_N"/>
</dbReference>
<dbReference type="InterPro" id="IPR036282">
    <property type="entry name" value="Glutathione-S-Trfase_C_sf"/>
</dbReference>
<dbReference type="Gene3D" id="1.20.1050.10">
    <property type="match status" value="1"/>
</dbReference>
<feature type="active site" description="Proton donor/acceptor" evidence="1">
    <location>
        <position position="187"/>
    </location>
</feature>
<gene>
    <name evidence="5" type="ORF">SAMN05444165_0891</name>
</gene>
<dbReference type="InterPro" id="IPR036249">
    <property type="entry name" value="Thioredoxin-like_sf"/>
</dbReference>
<proteinExistence type="predicted"/>
<dbReference type="Proteomes" id="UP000185151">
    <property type="component" value="Unassembled WGS sequence"/>
</dbReference>
<feature type="domain" description="GST C-terminal" evidence="4">
    <location>
        <begin position="164"/>
        <end position="311"/>
    </location>
</feature>
<dbReference type="PROSITE" id="PS50405">
    <property type="entry name" value="GST_CTER"/>
    <property type="match status" value="1"/>
</dbReference>
<dbReference type="Pfam" id="PF13409">
    <property type="entry name" value="GST_N_2"/>
    <property type="match status" value="1"/>
</dbReference>
<evidence type="ECO:0000313" key="6">
    <source>
        <dbReference type="Proteomes" id="UP000185151"/>
    </source>
</evidence>
<dbReference type="SUPFAM" id="SSF47616">
    <property type="entry name" value="GST C-terminal domain-like"/>
    <property type="match status" value="1"/>
</dbReference>
<keyword evidence="5" id="KW-0808">Transferase</keyword>
<organism evidence="5 6">
    <name type="scientific">Paraburkholderia phenazinium</name>
    <dbReference type="NCBI Taxonomy" id="60549"/>
    <lineage>
        <taxon>Bacteria</taxon>
        <taxon>Pseudomonadati</taxon>
        <taxon>Pseudomonadota</taxon>
        <taxon>Betaproteobacteria</taxon>
        <taxon>Burkholderiales</taxon>
        <taxon>Burkholderiaceae</taxon>
        <taxon>Paraburkholderia</taxon>
    </lineage>
</organism>
<dbReference type="OrthoDB" id="9769158at2"/>
<accession>A0A1N6GPT1</accession>
<sequence length="321" mass="36143">MKLMIDGVWRGDIDPTPELQRKRMIHAGQFREKIEAGAFRAEAGRYHLYLSYACPFSHRVHVVWALKKLTAVIGVSIVHPLWDNGDGWTLGATDWSTADGGQNGFRFLHEAYRATDPAYTGKVTVPVLWDCLTKRIVNNESIEIATLLNAEPDEPGARQVDLYPYPLRREIDVLNEQIASRLAKGVYAVGQASDQDEYDAAVDSLFGFLDELEDRLGDGRPFLMGDEMTLTDVLAYTPLARFDAVYHPLMRASRKRLVDYERLASLVRRIHDLPGVAAVTRFDHILKHYYDGDWAVATRRGIVPAEPQTDFRSAAVLSAAR</sequence>
<protein>
    <submittedName>
        <fullName evidence="5">Putative glutathione S-transferase</fullName>
    </submittedName>
</protein>
<dbReference type="GO" id="GO:0005737">
    <property type="term" value="C:cytoplasm"/>
    <property type="evidence" value="ECO:0007669"/>
    <property type="project" value="TreeGrafter"/>
</dbReference>
<evidence type="ECO:0000313" key="5">
    <source>
        <dbReference type="EMBL" id="SIO09467.1"/>
    </source>
</evidence>
<evidence type="ECO:0000256" key="2">
    <source>
        <dbReference type="PIRSR" id="PIRSR015753-2"/>
    </source>
</evidence>
<evidence type="ECO:0000256" key="3">
    <source>
        <dbReference type="PIRSR" id="PIRSR015753-3"/>
    </source>
</evidence>
<evidence type="ECO:0000256" key="1">
    <source>
        <dbReference type="PIRSR" id="PIRSR015753-1"/>
    </source>
</evidence>
<keyword evidence="6" id="KW-1185">Reference proteome</keyword>
<dbReference type="Gene3D" id="3.40.30.10">
    <property type="entry name" value="Glutaredoxin"/>
    <property type="match status" value="1"/>
</dbReference>
<dbReference type="Pfam" id="PF13410">
    <property type="entry name" value="GST_C_2"/>
    <property type="match status" value="1"/>
</dbReference>
<dbReference type="EMBL" id="FSRU01000001">
    <property type="protein sequence ID" value="SIO09467.1"/>
    <property type="molecule type" value="Genomic_DNA"/>
</dbReference>
<evidence type="ECO:0000259" key="4">
    <source>
        <dbReference type="PROSITE" id="PS50405"/>
    </source>
</evidence>
<dbReference type="PIRSF" id="PIRSF015753">
    <property type="entry name" value="GST"/>
    <property type="match status" value="1"/>
</dbReference>
<feature type="site" description="Lowers pKa of active site Cys" evidence="3">
    <location>
        <position position="246"/>
    </location>
</feature>
<dbReference type="PANTHER" id="PTHR32419">
    <property type="entry name" value="GLUTATHIONYL-HYDROQUINONE REDUCTASE"/>
    <property type="match status" value="1"/>
</dbReference>
<reference evidence="5 6" key="1">
    <citation type="submission" date="2016-11" db="EMBL/GenBank/DDBJ databases">
        <authorList>
            <person name="Jaros S."/>
            <person name="Januszkiewicz K."/>
            <person name="Wedrychowicz H."/>
        </authorList>
    </citation>
    <scope>NUCLEOTIDE SEQUENCE [LARGE SCALE GENOMIC DNA]</scope>
    <source>
        <strain evidence="5 6">GAS95</strain>
    </source>
</reference>
<dbReference type="PANTHER" id="PTHR32419:SF6">
    <property type="entry name" value="GLUTATHIONE S-TRANSFERASE OMEGA-LIKE 1-RELATED"/>
    <property type="match status" value="1"/>
</dbReference>
<dbReference type="SUPFAM" id="SSF52833">
    <property type="entry name" value="Thioredoxin-like"/>
    <property type="match status" value="1"/>
</dbReference>
<feature type="binding site" evidence="2">
    <location>
        <begin position="140"/>
        <end position="141"/>
    </location>
    <ligand>
        <name>glutathione</name>
        <dbReference type="ChEBI" id="CHEBI:57925"/>
    </ligand>
</feature>